<evidence type="ECO:0000256" key="4">
    <source>
        <dbReference type="ARBA" id="ARBA00022630"/>
    </source>
</evidence>
<evidence type="ECO:0000256" key="6">
    <source>
        <dbReference type="ARBA" id="ARBA00023002"/>
    </source>
</evidence>
<dbReference type="InterPro" id="IPR016164">
    <property type="entry name" value="FAD-linked_Oxase-like_C"/>
</dbReference>
<keyword evidence="10" id="KW-1185">Reference proteome</keyword>
<comment type="cofactor">
    <cofactor evidence="1">
        <name>FAD</name>
        <dbReference type="ChEBI" id="CHEBI:57692"/>
    </cofactor>
</comment>
<accession>A0A9E7K5Q2</accession>
<evidence type="ECO:0000256" key="5">
    <source>
        <dbReference type="ARBA" id="ARBA00022827"/>
    </source>
</evidence>
<keyword evidence="5" id="KW-0274">FAD</keyword>
<dbReference type="PANTHER" id="PTHR13878">
    <property type="entry name" value="GULONOLACTONE OXIDASE"/>
    <property type="match status" value="1"/>
</dbReference>
<dbReference type="PROSITE" id="PS51387">
    <property type="entry name" value="FAD_PCMH"/>
    <property type="match status" value="1"/>
</dbReference>
<feature type="domain" description="FAD-binding PCMH-type" evidence="8">
    <location>
        <begin position="52"/>
        <end position="233"/>
    </location>
</feature>
<keyword evidence="7" id="KW-0732">Signal</keyword>
<dbReference type="GO" id="GO:0019139">
    <property type="term" value="F:cytokinin dehydrogenase activity"/>
    <property type="evidence" value="ECO:0007669"/>
    <property type="project" value="UniProtKB-EC"/>
</dbReference>
<dbReference type="PANTHER" id="PTHR13878:SF107">
    <property type="entry name" value="CYTOKININ DEHYDROGENASE 3"/>
    <property type="match status" value="1"/>
</dbReference>
<dbReference type="InterPro" id="IPR006094">
    <property type="entry name" value="Oxid_FAD_bind_N"/>
</dbReference>
<evidence type="ECO:0000313" key="9">
    <source>
        <dbReference type="EMBL" id="URE05586.1"/>
    </source>
</evidence>
<evidence type="ECO:0000256" key="7">
    <source>
        <dbReference type="SAM" id="SignalP"/>
    </source>
</evidence>
<dbReference type="EC" id="1.5.99.12" evidence="3"/>
<evidence type="ECO:0000259" key="8">
    <source>
        <dbReference type="PROSITE" id="PS51387"/>
    </source>
</evidence>
<dbReference type="Pfam" id="PF01565">
    <property type="entry name" value="FAD_binding_4"/>
    <property type="match status" value="1"/>
</dbReference>
<feature type="chain" id="PRO_5038540662" description="cytokinin dehydrogenase" evidence="7">
    <location>
        <begin position="23"/>
        <end position="603"/>
    </location>
</feature>
<evidence type="ECO:0000256" key="1">
    <source>
        <dbReference type="ARBA" id="ARBA00001974"/>
    </source>
</evidence>
<dbReference type="InterPro" id="IPR015345">
    <property type="entry name" value="Cytokinin_DH_FAD/cytokin-bd"/>
</dbReference>
<dbReference type="InterPro" id="IPR016167">
    <property type="entry name" value="FAD-bd_PCMH_sub1"/>
</dbReference>
<dbReference type="AlphaFoldDB" id="A0A9E7K5Q2"/>
<dbReference type="OrthoDB" id="415825at2759"/>
<dbReference type="Gene3D" id="3.30.465.10">
    <property type="match status" value="1"/>
</dbReference>
<keyword evidence="4" id="KW-0285">Flavoprotein</keyword>
<sequence length="603" mass="66530">MEFALFCTKVNILILILALCSPCKFIQSPMDYGPSNLLETKSSASLDFGRIVFNSPSAVLRPQSPRDISLLLTFHSASSFSKVAVAARGAGHSIYGQAQAIDGIVIEMDSIPSDIYVHKKRDDESGVSYADVGGGVLWVELLEESLKLGLAPRSWTDYLYLSIGGTLSNGGISGQTFKYGPQISNVLQLDVVTGKGDLITCSPTSSSELFYAVLGGLGQFGIITRARILLQDAPQKVMLKSCQCFLVHVINHGFCGDQVKWIRAFYDDFDTFTGDQELLVSMPELVDYVEGFIVPNEQSLLSTSVAFPAHLGFMPDFHHVSSAKVYYCIEFAVHDFQAEGTSAEQVSSSLVVEKISKQMSYMPSLVYSVEVSYFDFLNRVRMEEMNLRSRGLWEIPHPWLNMFVPKSGIKEFKDLLLENISPNDFEGPILIYPLLRDKWDANTSVALPDAPTGGDGVEQVVYIVGMLRSANPASCAAGCLDDILRRNRQIAEAASAGRIGGKQYLAHHPSLLHWRDHFGRHWNRFAARKNLFDPLGVLAPGQGIFPRVHASALMYMRSQDKGQSRLLLPKRNIFYGSLCVSYNLQLLLSVSSPVVLTSTTLPP</sequence>
<protein>
    <recommendedName>
        <fullName evidence="3">cytokinin dehydrogenase</fullName>
        <ecNumber evidence="3">1.5.99.12</ecNumber>
    </recommendedName>
</protein>
<dbReference type="Pfam" id="PF09265">
    <property type="entry name" value="Cytokin-bind"/>
    <property type="match status" value="1"/>
</dbReference>
<dbReference type="GO" id="GO:0009690">
    <property type="term" value="P:cytokinin metabolic process"/>
    <property type="evidence" value="ECO:0007669"/>
    <property type="project" value="InterPro"/>
</dbReference>
<feature type="signal peptide" evidence="7">
    <location>
        <begin position="1"/>
        <end position="22"/>
    </location>
</feature>
<organism evidence="9 10">
    <name type="scientific">Musa troglodytarum</name>
    <name type="common">fe'i banana</name>
    <dbReference type="NCBI Taxonomy" id="320322"/>
    <lineage>
        <taxon>Eukaryota</taxon>
        <taxon>Viridiplantae</taxon>
        <taxon>Streptophyta</taxon>
        <taxon>Embryophyta</taxon>
        <taxon>Tracheophyta</taxon>
        <taxon>Spermatophyta</taxon>
        <taxon>Magnoliopsida</taxon>
        <taxon>Liliopsida</taxon>
        <taxon>Zingiberales</taxon>
        <taxon>Musaceae</taxon>
        <taxon>Musa</taxon>
    </lineage>
</organism>
<comment type="similarity">
    <text evidence="2">Belongs to the oxygen-dependent FAD-linked oxidoreductase family.</text>
</comment>
<dbReference type="Proteomes" id="UP001055439">
    <property type="component" value="Chromosome 5"/>
</dbReference>
<evidence type="ECO:0000313" key="10">
    <source>
        <dbReference type="Proteomes" id="UP001055439"/>
    </source>
</evidence>
<dbReference type="InterPro" id="IPR016169">
    <property type="entry name" value="FAD-bd_PCMH_sub2"/>
</dbReference>
<dbReference type="InterPro" id="IPR016166">
    <property type="entry name" value="FAD-bd_PCMH"/>
</dbReference>
<dbReference type="Gene3D" id="3.30.43.10">
    <property type="entry name" value="Uridine Diphospho-n-acetylenolpyruvylglucosamine Reductase, domain 2"/>
    <property type="match status" value="1"/>
</dbReference>
<dbReference type="Gene3D" id="3.40.462.10">
    <property type="entry name" value="FAD-linked oxidases, C-terminal domain"/>
    <property type="match status" value="1"/>
</dbReference>
<name>A0A9E7K5Q2_9LILI</name>
<dbReference type="EMBL" id="CP097507">
    <property type="protein sequence ID" value="URE05586.1"/>
    <property type="molecule type" value="Genomic_DNA"/>
</dbReference>
<dbReference type="SUPFAM" id="SSF56176">
    <property type="entry name" value="FAD-binding/transporter-associated domain-like"/>
    <property type="match status" value="1"/>
</dbReference>
<keyword evidence="6" id="KW-0560">Oxidoreductase</keyword>
<reference evidence="9" key="1">
    <citation type="submission" date="2022-05" db="EMBL/GenBank/DDBJ databases">
        <title>The Musa troglodytarum L. genome provides insights into the mechanism of non-climacteric behaviour and enrichment of carotenoids.</title>
        <authorList>
            <person name="Wang J."/>
        </authorList>
    </citation>
    <scope>NUCLEOTIDE SEQUENCE</scope>
    <source>
        <tissue evidence="9">Leaf</tissue>
    </source>
</reference>
<proteinExistence type="inferred from homology"/>
<gene>
    <name evidence="9" type="ORF">MUK42_21547</name>
</gene>
<dbReference type="InterPro" id="IPR050432">
    <property type="entry name" value="FAD-linked_Oxidoreductases_BP"/>
</dbReference>
<dbReference type="SUPFAM" id="SSF55103">
    <property type="entry name" value="FAD-linked oxidases, C-terminal domain"/>
    <property type="match status" value="1"/>
</dbReference>
<dbReference type="GO" id="GO:0071949">
    <property type="term" value="F:FAD binding"/>
    <property type="evidence" value="ECO:0007669"/>
    <property type="project" value="InterPro"/>
</dbReference>
<dbReference type="InterPro" id="IPR036318">
    <property type="entry name" value="FAD-bd_PCMH-like_sf"/>
</dbReference>
<evidence type="ECO:0000256" key="2">
    <source>
        <dbReference type="ARBA" id="ARBA00005466"/>
    </source>
</evidence>
<dbReference type="InterPro" id="IPR016170">
    <property type="entry name" value="Cytok_DH_C_sf"/>
</dbReference>
<evidence type="ECO:0000256" key="3">
    <source>
        <dbReference type="ARBA" id="ARBA00011928"/>
    </source>
</evidence>